<dbReference type="OrthoDB" id="5591889at2"/>
<dbReference type="EMBL" id="QUNR01000002">
    <property type="protein sequence ID" value="REH38839.1"/>
    <property type="molecule type" value="Genomic_DNA"/>
</dbReference>
<dbReference type="SUPFAM" id="SSF159270">
    <property type="entry name" value="YmcC-like"/>
    <property type="match status" value="1"/>
</dbReference>
<dbReference type="AlphaFoldDB" id="A0A3E0H5Q2"/>
<dbReference type="InterPro" id="IPR023373">
    <property type="entry name" value="YmcC_sf"/>
</dbReference>
<organism evidence="1 2">
    <name type="scientific">Paraperlucidibaca baekdonensis</name>
    <dbReference type="NCBI Taxonomy" id="748120"/>
    <lineage>
        <taxon>Bacteria</taxon>
        <taxon>Pseudomonadati</taxon>
        <taxon>Pseudomonadota</taxon>
        <taxon>Gammaproteobacteria</taxon>
        <taxon>Moraxellales</taxon>
        <taxon>Moraxellaceae</taxon>
        <taxon>Paraperlucidibaca</taxon>
    </lineage>
</organism>
<evidence type="ECO:0000313" key="2">
    <source>
        <dbReference type="Proteomes" id="UP000256774"/>
    </source>
</evidence>
<name>A0A3E0H5Q2_9GAMM</name>
<comment type="caution">
    <text evidence="1">The sequence shown here is derived from an EMBL/GenBank/DDBJ whole genome shotgun (WGS) entry which is preliminary data.</text>
</comment>
<dbReference type="PROSITE" id="PS51257">
    <property type="entry name" value="PROKAR_LIPOPROTEIN"/>
    <property type="match status" value="1"/>
</dbReference>
<protein>
    <submittedName>
        <fullName evidence="1">Capsule biosynthesis protein GfcC</fullName>
    </submittedName>
</protein>
<reference evidence="1 2" key="1">
    <citation type="submission" date="2018-08" db="EMBL/GenBank/DDBJ databases">
        <title>Genomic Encyclopedia of Type Strains, Phase IV (KMG-IV): sequencing the most valuable type-strain genomes for metagenomic binning, comparative biology and taxonomic classification.</title>
        <authorList>
            <person name="Goeker M."/>
        </authorList>
    </citation>
    <scope>NUCLEOTIDE SEQUENCE [LARGE SCALE GENOMIC DNA]</scope>
    <source>
        <strain evidence="1 2">DSM 26022</strain>
    </source>
</reference>
<accession>A0A3E0H5Q2</accession>
<gene>
    <name evidence="1" type="ORF">DFR26_1004</name>
</gene>
<dbReference type="RefSeq" id="WP_116207867.1">
    <property type="nucleotide sequence ID" value="NZ_QUNR01000002.1"/>
</dbReference>
<proteinExistence type="predicted"/>
<dbReference type="Pfam" id="PF11102">
    <property type="entry name" value="YjbF"/>
    <property type="match status" value="1"/>
</dbReference>
<dbReference type="InterPro" id="IPR021308">
    <property type="entry name" value="GfcB"/>
</dbReference>
<dbReference type="Gene3D" id="2.40.360.10">
    <property type="entry name" value="YmcC-like"/>
    <property type="match status" value="1"/>
</dbReference>
<keyword evidence="2" id="KW-1185">Reference proteome</keyword>
<dbReference type="Proteomes" id="UP000256774">
    <property type="component" value="Unassembled WGS sequence"/>
</dbReference>
<evidence type="ECO:0000313" key="1">
    <source>
        <dbReference type="EMBL" id="REH38839.1"/>
    </source>
</evidence>
<sequence length="483" mass="52045">MRRLHSAFLACTLALGGCSTLISPNSPLGATLNLAFNPPVGVALSAKEVDAFPYAAELIRIGENPQALIVLSQQAGGQDHYATSEGYLATFQLGRLVASSGFATDAEFLDSAALPNPAAAIGAARAVCWRSSWRATGAQRAGFFLLKGCLQPARAAQPGQTTVVTERVSSPLTGHQYINTYTLNDEQRVIASRQQLGPLLPVWQTQTVKHPSRAVQRAQQAQGHSAITASAWEPGPLQLTVAGLHTFTVRTQPTVQAVTQPLLADTRIDWRNSALYCTQDPAGQRVATVAVAELKTLQREWVSDVYRLVDYWQQLGARAHAASAQALAAEVSQWPLGRRVGVLSAPARTLFEPALNLALRCPAYTLVLAENSNRIPVMGLTHVKAFNLAAASPVQRFARVAARRPGASQGELWRISATGEATRFRLNPHTREPTTPLLDALLQAGDRLVVPWQAQALPVELADLNARLFTLATHRVLESSHDD</sequence>